<evidence type="ECO:0000259" key="2">
    <source>
        <dbReference type="Pfam" id="PF00881"/>
    </source>
</evidence>
<proteinExistence type="predicted"/>
<organism evidence="3 4">
    <name type="scientific">Breznakiella homolactica</name>
    <dbReference type="NCBI Taxonomy" id="2798577"/>
    <lineage>
        <taxon>Bacteria</taxon>
        <taxon>Pseudomonadati</taxon>
        <taxon>Spirochaetota</taxon>
        <taxon>Spirochaetia</taxon>
        <taxon>Spirochaetales</taxon>
        <taxon>Breznakiellaceae</taxon>
        <taxon>Breznakiella</taxon>
    </lineage>
</organism>
<feature type="signal peptide" evidence="1">
    <location>
        <begin position="1"/>
        <end position="25"/>
    </location>
</feature>
<dbReference type="PANTHER" id="PTHR23026:SF123">
    <property type="entry name" value="NAD(P)H NITROREDUCTASE RV3131-RELATED"/>
    <property type="match status" value="1"/>
</dbReference>
<feature type="domain" description="Nitroreductase" evidence="2">
    <location>
        <begin position="126"/>
        <end position="208"/>
    </location>
</feature>
<dbReference type="PANTHER" id="PTHR23026">
    <property type="entry name" value="NADPH NITROREDUCTASE"/>
    <property type="match status" value="1"/>
</dbReference>
<dbReference type="GO" id="GO:0016491">
    <property type="term" value="F:oxidoreductase activity"/>
    <property type="evidence" value="ECO:0007669"/>
    <property type="project" value="InterPro"/>
</dbReference>
<feature type="domain" description="Nitroreductase" evidence="2">
    <location>
        <begin position="68"/>
        <end position="117"/>
    </location>
</feature>
<keyword evidence="1" id="KW-0732">Signal</keyword>
<sequence length="232" mass="24283">MMRKMNTYLIAGFILFLVIGLSAYAQGNKDTGAEAVSAASDSAGIPESAGTPAAAAAITRDSGTSGIFSRTTARSFSPEPVTEEQIDLLLRAAFASPTGGNQRSWEFIVVTDRKAMAVIQEGHPFAQALDTAPLLIIVAGNEQSARYRELLEFDSGIATQAILIQAAELGLSSVAMSIAPQEARIGAAARAADLPDYVVPHIMIAVGHPASDAVSSASVNFYSAQKVHRGKF</sequence>
<dbReference type="InterPro" id="IPR000415">
    <property type="entry name" value="Nitroreductase-like"/>
</dbReference>
<dbReference type="Proteomes" id="UP000595917">
    <property type="component" value="Chromosome"/>
</dbReference>
<dbReference type="Pfam" id="PF00881">
    <property type="entry name" value="Nitroreductase"/>
    <property type="match status" value="2"/>
</dbReference>
<feature type="chain" id="PRO_5031504680" evidence="1">
    <location>
        <begin position="26"/>
        <end position="232"/>
    </location>
</feature>
<evidence type="ECO:0000313" key="3">
    <source>
        <dbReference type="EMBL" id="QQO07779.1"/>
    </source>
</evidence>
<gene>
    <name evidence="3" type="ORF">JFL75_12600</name>
</gene>
<evidence type="ECO:0000313" key="4">
    <source>
        <dbReference type="Proteomes" id="UP000595917"/>
    </source>
</evidence>
<dbReference type="InterPro" id="IPR029479">
    <property type="entry name" value="Nitroreductase"/>
</dbReference>
<dbReference type="SUPFAM" id="SSF55469">
    <property type="entry name" value="FMN-dependent nitroreductase-like"/>
    <property type="match status" value="1"/>
</dbReference>
<dbReference type="AlphaFoldDB" id="A0A7T7XJX3"/>
<dbReference type="Gene3D" id="3.40.109.10">
    <property type="entry name" value="NADH Oxidase"/>
    <property type="match status" value="1"/>
</dbReference>
<evidence type="ECO:0000256" key="1">
    <source>
        <dbReference type="SAM" id="SignalP"/>
    </source>
</evidence>
<name>A0A7T7XJX3_9SPIR</name>
<dbReference type="RefSeq" id="WP_215625085.1">
    <property type="nucleotide sequence ID" value="NZ_CP067089.2"/>
</dbReference>
<accession>A0A7T7XJX3</accession>
<keyword evidence="4" id="KW-1185">Reference proteome</keyword>
<reference evidence="3" key="1">
    <citation type="submission" date="2021-01" db="EMBL/GenBank/DDBJ databases">
        <title>Description of Breznakiella homolactica.</title>
        <authorList>
            <person name="Song Y."/>
            <person name="Brune A."/>
        </authorList>
    </citation>
    <scope>NUCLEOTIDE SEQUENCE</scope>
    <source>
        <strain evidence="3">RmG30</strain>
    </source>
</reference>
<dbReference type="KEGG" id="bhc:JFL75_12600"/>
<protein>
    <submittedName>
        <fullName evidence="3">Nitroreductase family protein</fullName>
    </submittedName>
</protein>
<dbReference type="EMBL" id="CP067089">
    <property type="protein sequence ID" value="QQO07779.1"/>
    <property type="molecule type" value="Genomic_DNA"/>
</dbReference>
<dbReference type="InterPro" id="IPR050627">
    <property type="entry name" value="Nitroreductase/BluB"/>
</dbReference>